<dbReference type="InterPro" id="IPR052718">
    <property type="entry name" value="NmrA-type_oxidoreductase"/>
</dbReference>
<dbReference type="EMBL" id="PYMM01000001">
    <property type="protein sequence ID" value="PSU18640.1"/>
    <property type="molecule type" value="Genomic_DNA"/>
</dbReference>
<evidence type="ECO:0000313" key="2">
    <source>
        <dbReference type="EMBL" id="PSU18640.1"/>
    </source>
</evidence>
<sequence length="314" mass="35415">MNNKNKYSTVFDRIKKTYVIFLNCLFNEDYIMILVTGASGHIGQGVVKELLNNNVEFVAGVRNPETYHGIECALRAFDYDDTSMMQEAFRGVDTVIFISGNAETERRIEQHRQIIDAAKQENIQHIVYLSFITVTDPNSVFPFTRQHIDTENYLNHSGIKHTVIRSSWYMENLEFAVKEALDTDIFIDGSQRGALSFISRQDVAKGLAMLAIKPELQGEIYTFTGSKAYAMRDVAELMNCHCGKGIEFKSISIADYQQSLIDNGLPEFLAESIALNSDDIDNGDYAIVSQDAKLVNQQQPMALVDYLTSICAFH</sequence>
<gene>
    <name evidence="2" type="ORF">CTM90_01250</name>
</gene>
<name>A0ABD6X811_PHODM</name>
<dbReference type="Proteomes" id="UP000241404">
    <property type="component" value="Unassembled WGS sequence"/>
</dbReference>
<evidence type="ECO:0000259" key="1">
    <source>
        <dbReference type="Pfam" id="PF13460"/>
    </source>
</evidence>
<comment type="caution">
    <text evidence="2">The sequence shown here is derived from an EMBL/GenBank/DDBJ whole genome shotgun (WGS) entry which is preliminary data.</text>
</comment>
<dbReference type="InterPro" id="IPR016040">
    <property type="entry name" value="NAD(P)-bd_dom"/>
</dbReference>
<feature type="domain" description="NAD(P)-binding" evidence="1">
    <location>
        <begin position="37"/>
        <end position="209"/>
    </location>
</feature>
<reference evidence="2 3" key="1">
    <citation type="submission" date="2018-03" db="EMBL/GenBank/DDBJ databases">
        <title>Whole genome sequencing of Histamine producing bacteria.</title>
        <authorList>
            <person name="Butler K."/>
        </authorList>
    </citation>
    <scope>NUCLEOTIDE SEQUENCE [LARGE SCALE GENOMIC DNA]</scope>
    <source>
        <strain evidence="2 3">BT-6</strain>
    </source>
</reference>
<dbReference type="InterPro" id="IPR036291">
    <property type="entry name" value="NAD(P)-bd_dom_sf"/>
</dbReference>
<protein>
    <recommendedName>
        <fullName evidence="1">NAD(P)-binding domain-containing protein</fullName>
    </recommendedName>
</protein>
<dbReference type="Gene3D" id="3.40.50.720">
    <property type="entry name" value="NAD(P)-binding Rossmann-like Domain"/>
    <property type="match status" value="1"/>
</dbReference>
<proteinExistence type="predicted"/>
<evidence type="ECO:0000313" key="3">
    <source>
        <dbReference type="Proteomes" id="UP000241404"/>
    </source>
</evidence>
<dbReference type="Gene3D" id="3.90.25.10">
    <property type="entry name" value="UDP-galactose 4-epimerase, domain 1"/>
    <property type="match status" value="1"/>
</dbReference>
<organism evidence="2 3">
    <name type="scientific">Photobacterium damselae</name>
    <dbReference type="NCBI Taxonomy" id="38293"/>
    <lineage>
        <taxon>Bacteria</taxon>
        <taxon>Pseudomonadati</taxon>
        <taxon>Pseudomonadota</taxon>
        <taxon>Gammaproteobacteria</taxon>
        <taxon>Vibrionales</taxon>
        <taxon>Vibrionaceae</taxon>
        <taxon>Photobacterium</taxon>
    </lineage>
</organism>
<dbReference type="PANTHER" id="PTHR47129:SF1">
    <property type="entry name" value="NMRA-LIKE DOMAIN-CONTAINING PROTEIN"/>
    <property type="match status" value="1"/>
</dbReference>
<accession>A0ABD6X811</accession>
<dbReference type="Pfam" id="PF13460">
    <property type="entry name" value="NAD_binding_10"/>
    <property type="match status" value="1"/>
</dbReference>
<dbReference type="AlphaFoldDB" id="A0ABD6X811"/>
<dbReference type="SUPFAM" id="SSF51735">
    <property type="entry name" value="NAD(P)-binding Rossmann-fold domains"/>
    <property type="match status" value="1"/>
</dbReference>
<dbReference type="PANTHER" id="PTHR47129">
    <property type="entry name" value="QUINONE OXIDOREDUCTASE 2"/>
    <property type="match status" value="1"/>
</dbReference>